<protein>
    <submittedName>
        <fullName evidence="1">Uncharacterized protein</fullName>
    </submittedName>
</protein>
<keyword evidence="2" id="KW-1185">Reference proteome</keyword>
<accession>A0ACC2PXB3</accession>
<evidence type="ECO:0000313" key="2">
    <source>
        <dbReference type="Proteomes" id="UP001239111"/>
    </source>
</evidence>
<evidence type="ECO:0000313" key="1">
    <source>
        <dbReference type="EMBL" id="KAJ8688176.1"/>
    </source>
</evidence>
<gene>
    <name evidence="1" type="ORF">QAD02_023971</name>
</gene>
<proteinExistence type="predicted"/>
<dbReference type="Proteomes" id="UP001239111">
    <property type="component" value="Chromosome 1"/>
</dbReference>
<comment type="caution">
    <text evidence="1">The sequence shown here is derived from an EMBL/GenBank/DDBJ whole genome shotgun (WGS) entry which is preliminary data.</text>
</comment>
<reference evidence="1" key="1">
    <citation type="submission" date="2023-04" db="EMBL/GenBank/DDBJ databases">
        <title>A chromosome-level genome assembly of the parasitoid wasp Eretmocerus hayati.</title>
        <authorList>
            <person name="Zhong Y."/>
            <person name="Liu S."/>
            <person name="Liu Y."/>
        </authorList>
    </citation>
    <scope>NUCLEOTIDE SEQUENCE</scope>
    <source>
        <strain evidence="1">ZJU_SS_LIU_2023</strain>
    </source>
</reference>
<dbReference type="EMBL" id="CM056741">
    <property type="protein sequence ID" value="KAJ8688176.1"/>
    <property type="molecule type" value="Genomic_DNA"/>
</dbReference>
<sequence length="202" mass="23306">MPPYKITYFRGRALAEPIRLVLSYGGVEFEDDPFDPEDWPKVKPTTPFGTVPLLDMDGKIVRQSNAICRYFAKQFGLTGKDDLEALEVDATVDTIHDLREKLAKYHYETNEEAKAEKLELIKELVPFYIERFDEQVKENGGYFVGGDVTWADLYFFGILDYLSFMAQRDIIEDAENLKALKEKVFEIPSIKAWVEKRPDAFA</sequence>
<name>A0ACC2PXB3_9HYME</name>
<organism evidence="1 2">
    <name type="scientific">Eretmocerus hayati</name>
    <dbReference type="NCBI Taxonomy" id="131215"/>
    <lineage>
        <taxon>Eukaryota</taxon>
        <taxon>Metazoa</taxon>
        <taxon>Ecdysozoa</taxon>
        <taxon>Arthropoda</taxon>
        <taxon>Hexapoda</taxon>
        <taxon>Insecta</taxon>
        <taxon>Pterygota</taxon>
        <taxon>Neoptera</taxon>
        <taxon>Endopterygota</taxon>
        <taxon>Hymenoptera</taxon>
        <taxon>Apocrita</taxon>
        <taxon>Proctotrupomorpha</taxon>
        <taxon>Chalcidoidea</taxon>
        <taxon>Aphelinidae</taxon>
        <taxon>Aphelininae</taxon>
        <taxon>Eretmocerus</taxon>
    </lineage>
</organism>